<evidence type="ECO:0000313" key="2">
    <source>
        <dbReference type="EMBL" id="CAA9349365.1"/>
    </source>
</evidence>
<evidence type="ECO:0000256" key="1">
    <source>
        <dbReference type="SAM" id="MobiDB-lite"/>
    </source>
</evidence>
<protein>
    <submittedName>
        <fullName evidence="2">Uncharacterized amino acid permease, GabP family</fullName>
    </submittedName>
</protein>
<feature type="region of interest" description="Disordered" evidence="1">
    <location>
        <begin position="297"/>
        <end position="334"/>
    </location>
</feature>
<feature type="non-terminal residue" evidence="2">
    <location>
        <position position="483"/>
    </location>
</feature>
<feature type="compositionally biased region" description="Basic and acidic residues" evidence="1">
    <location>
        <begin position="1"/>
        <end position="14"/>
    </location>
</feature>
<organism evidence="2">
    <name type="scientific">uncultured Gemmatimonadaceae bacterium</name>
    <dbReference type="NCBI Taxonomy" id="246130"/>
    <lineage>
        <taxon>Bacteria</taxon>
        <taxon>Pseudomonadati</taxon>
        <taxon>Gemmatimonadota</taxon>
        <taxon>Gemmatimonadia</taxon>
        <taxon>Gemmatimonadales</taxon>
        <taxon>Gemmatimonadaceae</taxon>
        <taxon>environmental samples</taxon>
    </lineage>
</organism>
<proteinExistence type="predicted"/>
<feature type="compositionally biased region" description="Basic and acidic residues" evidence="1">
    <location>
        <begin position="364"/>
        <end position="373"/>
    </location>
</feature>
<feature type="region of interest" description="Disordered" evidence="1">
    <location>
        <begin position="98"/>
        <end position="124"/>
    </location>
</feature>
<feature type="compositionally biased region" description="Basic and acidic residues" evidence="1">
    <location>
        <begin position="160"/>
        <end position="182"/>
    </location>
</feature>
<feature type="compositionally biased region" description="Basic and acidic residues" evidence="1">
    <location>
        <begin position="391"/>
        <end position="409"/>
    </location>
</feature>
<feature type="region of interest" description="Disordered" evidence="1">
    <location>
        <begin position="1"/>
        <end position="69"/>
    </location>
</feature>
<sequence>GVVVHQEHRADPSRGGRGGGAHPQANPHRDESRDARDRRDHRRGDLRAHRHGRGQQRGAGGGDLVRDRRDGLPVRRAVLRGVRVDDPGGRQRVHLRLRHARRAGGLDHRLGPDPRVPVRRRDGGGGVVGLLRGAHGQDRRGHAARVDAGALHRGVHAQRGRRDQPPGGDPRAHHDHAARGRDQGVGAVQQHHRVREGRDRVPGHRLRLHVREHGELAAVHPAGRGPGAVRLERDRARGRRGVLRVHRLRRGEHRGAGGQEPAARHADRHARLAGLLHRALHPHVARDDWARAVQDAQRAAPGRRRAGGGAGARLAQSARGRRRGGGARLGGARDAHGAAAGVLLDGARRAAPADLRQGAPEVPDAVRHHDLHGAHRRRGRRLLPHRAPRRAGLDRDALRLPRRERRDPDAALQAPGAAAPLPDAARAAGADPRDRDLRLPHVQPAGRHLVPPHRVAGARAGAVLRLRQEPLARGPARARRDEL</sequence>
<reference evidence="2" key="1">
    <citation type="submission" date="2020-02" db="EMBL/GenBank/DDBJ databases">
        <authorList>
            <person name="Meier V. D."/>
        </authorList>
    </citation>
    <scope>NUCLEOTIDE SEQUENCE</scope>
    <source>
        <strain evidence="2">AVDCRST_MAG40</strain>
    </source>
</reference>
<name>A0A6J4M3L7_9BACT</name>
<dbReference type="EMBL" id="CADCTX010000779">
    <property type="protein sequence ID" value="CAA9349365.1"/>
    <property type="molecule type" value="Genomic_DNA"/>
</dbReference>
<gene>
    <name evidence="2" type="ORF">AVDCRST_MAG40-2817</name>
</gene>
<feature type="region of interest" description="Disordered" evidence="1">
    <location>
        <begin position="357"/>
        <end position="454"/>
    </location>
</feature>
<feature type="compositionally biased region" description="Basic and acidic residues" evidence="1">
    <location>
        <begin position="27"/>
        <end position="47"/>
    </location>
</feature>
<dbReference type="AlphaFoldDB" id="A0A6J4M3L7"/>
<accession>A0A6J4M3L7</accession>
<feature type="region of interest" description="Disordered" evidence="1">
    <location>
        <begin position="149"/>
        <end position="201"/>
    </location>
</feature>
<feature type="compositionally biased region" description="Low complexity" evidence="1">
    <location>
        <begin position="410"/>
        <end position="430"/>
    </location>
</feature>
<feature type="compositionally biased region" description="Basic residues" evidence="1">
    <location>
        <begin position="374"/>
        <end position="389"/>
    </location>
</feature>
<feature type="non-terminal residue" evidence="2">
    <location>
        <position position="1"/>
    </location>
</feature>